<proteinExistence type="predicted"/>
<organism evidence="2 3">
    <name type="scientific">Thalassiosira oceanica</name>
    <name type="common">Marine diatom</name>
    <dbReference type="NCBI Taxonomy" id="159749"/>
    <lineage>
        <taxon>Eukaryota</taxon>
        <taxon>Sar</taxon>
        <taxon>Stramenopiles</taxon>
        <taxon>Ochrophyta</taxon>
        <taxon>Bacillariophyta</taxon>
        <taxon>Coscinodiscophyceae</taxon>
        <taxon>Thalassiosirophycidae</taxon>
        <taxon>Thalassiosirales</taxon>
        <taxon>Thalassiosiraceae</taxon>
        <taxon>Thalassiosira</taxon>
    </lineage>
</organism>
<dbReference type="Proteomes" id="UP000266841">
    <property type="component" value="Unassembled WGS sequence"/>
</dbReference>
<keyword evidence="3" id="KW-1185">Reference proteome</keyword>
<gene>
    <name evidence="2" type="ORF">THAOC_06659</name>
</gene>
<feature type="region of interest" description="Disordered" evidence="1">
    <location>
        <begin position="1"/>
        <end position="36"/>
    </location>
</feature>
<dbReference type="AlphaFoldDB" id="K0SZR0"/>
<protein>
    <submittedName>
        <fullName evidence="2">Uncharacterized protein</fullName>
    </submittedName>
</protein>
<name>K0SZR0_THAOC</name>
<accession>K0SZR0</accession>
<sequence length="91" mass="9543">MVRGERLEGLGGPSPPVGKGPQGPKEGVGPPGEAMEELDSPYHRCCAVVPAEPTGCSVTANYRHEDVAQGRWDNLVLKALLVLPILALSSI</sequence>
<evidence type="ECO:0000313" key="3">
    <source>
        <dbReference type="Proteomes" id="UP000266841"/>
    </source>
</evidence>
<evidence type="ECO:0000313" key="2">
    <source>
        <dbReference type="EMBL" id="EJK71858.1"/>
    </source>
</evidence>
<evidence type="ECO:0000256" key="1">
    <source>
        <dbReference type="SAM" id="MobiDB-lite"/>
    </source>
</evidence>
<reference evidence="2 3" key="1">
    <citation type="journal article" date="2012" name="Genome Biol.">
        <title>Genome and low-iron response of an oceanic diatom adapted to chronic iron limitation.</title>
        <authorList>
            <person name="Lommer M."/>
            <person name="Specht M."/>
            <person name="Roy A.S."/>
            <person name="Kraemer L."/>
            <person name="Andreson R."/>
            <person name="Gutowska M.A."/>
            <person name="Wolf J."/>
            <person name="Bergner S.V."/>
            <person name="Schilhabel M.B."/>
            <person name="Klostermeier U.C."/>
            <person name="Beiko R.G."/>
            <person name="Rosenstiel P."/>
            <person name="Hippler M."/>
            <person name="Laroche J."/>
        </authorList>
    </citation>
    <scope>NUCLEOTIDE SEQUENCE [LARGE SCALE GENOMIC DNA]</scope>
    <source>
        <strain evidence="2 3">CCMP1005</strain>
    </source>
</reference>
<dbReference type="EMBL" id="AGNL01006682">
    <property type="protein sequence ID" value="EJK71858.1"/>
    <property type="molecule type" value="Genomic_DNA"/>
</dbReference>
<comment type="caution">
    <text evidence="2">The sequence shown here is derived from an EMBL/GenBank/DDBJ whole genome shotgun (WGS) entry which is preliminary data.</text>
</comment>